<gene>
    <name evidence="1" type="ORF">V1479_09665</name>
</gene>
<dbReference type="EMBL" id="JAZHFV010000002">
    <property type="protein sequence ID" value="MEX4007571.1"/>
    <property type="molecule type" value="Genomic_DNA"/>
</dbReference>
<comment type="caution">
    <text evidence="1">The sequence shown here is derived from an EMBL/GenBank/DDBJ whole genome shotgun (WGS) entry which is preliminary data.</text>
</comment>
<evidence type="ECO:0000313" key="2">
    <source>
        <dbReference type="Proteomes" id="UP001559025"/>
    </source>
</evidence>
<protein>
    <submittedName>
        <fullName evidence="1">Uncharacterized protein</fullName>
    </submittedName>
</protein>
<sequence length="177" mass="19129">MSVLPPANLAALQLLQQTHLTSLASGAKERQADSNAILTVTASPAQPRQPDPMFSPTLVDVNKLKVHYVEQVGKALGLDVDDFETASAFGQAIKDEIIKIRQSPDAEKIIRKIEEDSGLDELGISLVDFANALIDPESRAAEKLQKALQEMAGELAGQDDTDAPVRFDEIGIYSFIS</sequence>
<evidence type="ECO:0000313" key="1">
    <source>
        <dbReference type="EMBL" id="MEX4007571.1"/>
    </source>
</evidence>
<organism evidence="1 2">
    <name type="scientific">Neoaquamicrobium sediminum</name>
    <dbReference type="NCBI Taxonomy" id="1849104"/>
    <lineage>
        <taxon>Bacteria</taxon>
        <taxon>Pseudomonadati</taxon>
        <taxon>Pseudomonadota</taxon>
        <taxon>Alphaproteobacteria</taxon>
        <taxon>Hyphomicrobiales</taxon>
        <taxon>Phyllobacteriaceae</taxon>
        <taxon>Neoaquamicrobium</taxon>
    </lineage>
</organism>
<dbReference type="Proteomes" id="UP001559025">
    <property type="component" value="Unassembled WGS sequence"/>
</dbReference>
<keyword evidence="2" id="KW-1185">Reference proteome</keyword>
<reference evidence="1 2" key="1">
    <citation type="submission" date="2024-01" db="EMBL/GenBank/DDBJ databases">
        <title>New evidence supports the origin of RcGTA from prophage.</title>
        <authorList>
            <person name="Xu Y."/>
            <person name="Liu B."/>
            <person name="Chen F."/>
        </authorList>
    </citation>
    <scope>NUCLEOTIDE SEQUENCE [LARGE SCALE GENOMIC DNA]</scope>
    <source>
        <strain evidence="1 2">CBW1107-2</strain>
    </source>
</reference>
<dbReference type="RefSeq" id="WP_368802701.1">
    <property type="nucleotide sequence ID" value="NZ_JAZHFV010000002.1"/>
</dbReference>
<accession>A0ABV3WTF2</accession>
<proteinExistence type="predicted"/>
<name>A0ABV3WTF2_9HYPH</name>